<keyword evidence="4" id="KW-0408">Iron</keyword>
<proteinExistence type="predicted"/>
<keyword evidence="3" id="KW-0560">Oxidoreductase</keyword>
<keyword evidence="7" id="KW-1185">Reference proteome</keyword>
<evidence type="ECO:0000313" key="7">
    <source>
        <dbReference type="Proteomes" id="UP000665020"/>
    </source>
</evidence>
<dbReference type="GO" id="GO:0016491">
    <property type="term" value="F:oxidoreductase activity"/>
    <property type="evidence" value="ECO:0007669"/>
    <property type="project" value="UniProtKB-KW"/>
</dbReference>
<dbReference type="AlphaFoldDB" id="A0A8A7K9F4"/>
<evidence type="ECO:0000256" key="5">
    <source>
        <dbReference type="ARBA" id="ARBA00023014"/>
    </source>
</evidence>
<dbReference type="GO" id="GO:0046872">
    <property type="term" value="F:metal ion binding"/>
    <property type="evidence" value="ECO:0007669"/>
    <property type="project" value="UniProtKB-KW"/>
</dbReference>
<evidence type="ECO:0000256" key="1">
    <source>
        <dbReference type="ARBA" id="ARBA00022485"/>
    </source>
</evidence>
<dbReference type="Proteomes" id="UP000665020">
    <property type="component" value="Chromosome"/>
</dbReference>
<dbReference type="Gene3D" id="3.50.50.60">
    <property type="entry name" value="FAD/NAD(P)-binding domain"/>
    <property type="match status" value="1"/>
</dbReference>
<dbReference type="PANTHER" id="PTHR43498">
    <property type="entry name" value="FERREDOXIN:COB-COM HETERODISULFIDE REDUCTASE SUBUNIT A"/>
    <property type="match status" value="1"/>
</dbReference>
<reference evidence="6" key="1">
    <citation type="submission" date="2019-12" db="EMBL/GenBank/DDBJ databases">
        <authorList>
            <person name="zhang j."/>
            <person name="sun C.M."/>
        </authorList>
    </citation>
    <scope>NUCLEOTIDE SEQUENCE</scope>
    <source>
        <strain evidence="6">NS-1</strain>
    </source>
</reference>
<keyword evidence="1" id="KW-0004">4Fe-4S</keyword>
<gene>
    <name evidence="6" type="ORF">GM661_10600</name>
</gene>
<evidence type="ECO:0000256" key="4">
    <source>
        <dbReference type="ARBA" id="ARBA00023004"/>
    </source>
</evidence>
<name>A0A8A7K9F4_9FIRM</name>
<evidence type="ECO:0000256" key="2">
    <source>
        <dbReference type="ARBA" id="ARBA00022723"/>
    </source>
</evidence>
<dbReference type="Pfam" id="PF12831">
    <property type="entry name" value="FAD_oxidored"/>
    <property type="match status" value="1"/>
</dbReference>
<protein>
    <submittedName>
        <fullName evidence="6">FAD-dependent oxidoreductase</fullName>
    </submittedName>
</protein>
<dbReference type="SUPFAM" id="SSF51905">
    <property type="entry name" value="FAD/NAD(P)-binding domain"/>
    <property type="match status" value="1"/>
</dbReference>
<sequence length="619" mass="69344">MRAKNILLIIVFFLISASIFNSLSAAELENEFSIVVYGGEPEGVMAAVAAARQGYNTLLLMERDKPGGLMTYGGLNFLDLNYGPDQRNLNKGIFAEWHHMLANRVVFSIDAAEKAFEKLIFREENLTVYSGVTIKSLQVNDGMVKEIIVSRNSEDIHLYPSMLIDASQDADLAAIAGADYFTGGADIGLPERHMALTMVLHLGNVNGDGIMQEVRSQRYGLAHMKDDHAWGFVRVGELYQPLDNNIRMRGLNIVMEKDKQSGNYEVYINSMLIFDTDPLDKKSISRAYNRGKREAANVLEFLKTNFRGFEKAEIIDYLPELYVRESRHVVARYQLKITDLFNNRVFNDTIALGSYPLDYQASGTDNTGYVLFNPIIYGIPLRSLLPHNFKNMMVVGRSSGFSSLAASSSRVLPTGMACGEAAGIAAAYALENNKNIPELITDNEMINSIQQELGLDSLLKIYSKETNKEIIEDQVLLPYLEELISWGLLNGGYNNDFKLKSTITERHFAHKIAEGLIRRQADILYEWVPGGLESVSSTQSLTRNQAAKLLLVAASKSIEGLSGDEYYHQAISNELIPDYIIENIRIDRVLNRREAYIILGSFLKNCSTADDISFYRGYE</sequence>
<organism evidence="6 7">
    <name type="scientific">Iocasia fonsfrigidae</name>
    <dbReference type="NCBI Taxonomy" id="2682810"/>
    <lineage>
        <taxon>Bacteria</taxon>
        <taxon>Bacillati</taxon>
        <taxon>Bacillota</taxon>
        <taxon>Clostridia</taxon>
        <taxon>Halanaerobiales</taxon>
        <taxon>Halanaerobiaceae</taxon>
        <taxon>Iocasia</taxon>
    </lineage>
</organism>
<dbReference type="RefSeq" id="WP_230866824.1">
    <property type="nucleotide sequence ID" value="NZ_CP046640.1"/>
</dbReference>
<dbReference type="InterPro" id="IPR039650">
    <property type="entry name" value="HdrA-like"/>
</dbReference>
<keyword evidence="2" id="KW-0479">Metal-binding</keyword>
<dbReference type="GO" id="GO:0051539">
    <property type="term" value="F:4 iron, 4 sulfur cluster binding"/>
    <property type="evidence" value="ECO:0007669"/>
    <property type="project" value="UniProtKB-KW"/>
</dbReference>
<dbReference type="InterPro" id="IPR036188">
    <property type="entry name" value="FAD/NAD-bd_sf"/>
</dbReference>
<dbReference type="PANTHER" id="PTHR43498:SF1">
    <property type="entry name" value="COB--COM HETERODISULFIDE REDUCTASE IRON-SULFUR SUBUNIT A"/>
    <property type="match status" value="1"/>
</dbReference>
<accession>A0A8A7K9F4</accession>
<evidence type="ECO:0000256" key="3">
    <source>
        <dbReference type="ARBA" id="ARBA00023002"/>
    </source>
</evidence>
<keyword evidence="5" id="KW-0411">Iron-sulfur</keyword>
<evidence type="ECO:0000313" key="6">
    <source>
        <dbReference type="EMBL" id="QTL98386.1"/>
    </source>
</evidence>
<dbReference type="EMBL" id="CP046640">
    <property type="protein sequence ID" value="QTL98386.1"/>
    <property type="molecule type" value="Genomic_DNA"/>
</dbReference>
<dbReference type="KEGG" id="ifn:GM661_10600"/>